<dbReference type="Pfam" id="PF09699">
    <property type="entry name" value="Paired_CXXCH_1"/>
    <property type="match status" value="2"/>
</dbReference>
<evidence type="ECO:0000313" key="3">
    <source>
        <dbReference type="EMBL" id="ADG82941.1"/>
    </source>
</evidence>
<accession>D5X8R5</accession>
<keyword evidence="4" id="KW-1185">Reference proteome</keyword>
<dbReference type="eggNOG" id="COG4733">
    <property type="taxonomic scope" value="Bacteria"/>
</dbReference>
<proteinExistence type="predicted"/>
<evidence type="ECO:0000256" key="1">
    <source>
        <dbReference type="SAM" id="SignalP"/>
    </source>
</evidence>
<dbReference type="Proteomes" id="UP000002377">
    <property type="component" value="Chromosome"/>
</dbReference>
<gene>
    <name evidence="3" type="ordered locus">TherJR_2096</name>
</gene>
<protein>
    <recommendedName>
        <fullName evidence="2">Doubled CXXCH motif domain-containing protein</fullName>
    </recommendedName>
</protein>
<dbReference type="KEGG" id="tjr:TherJR_2096"/>
<sequence precursor="true">MRKLAFSLTVVVSFLLGTGIAVASTNGPHGNYSADTNACGQCHSTHTAQAPNLIAFTLDGVDNSVYETCVFCHKLGGASKYDVVNGAIRTTDAAGNPVVYRASGGGFINVVTVEGDLATYQMAPVTSAHDVKSQSVTGAPGGDPNTTFTKSCSNCHDPHGTPNSRQLLSTVNGVTGLAPTLTVTNPLGDETVEYNSGFNDFCGACHTDFNVTTAGSGDINTGIYTSYKRHRVGMDPSTLPNYNPNNGLPLEKNGTNPGVVSCMTCHYAHGTEKVSTITWTRSNGGTSTSSALLRMNERGVCQACHNK</sequence>
<feature type="domain" description="Doubled CXXCH motif" evidence="2">
    <location>
        <begin position="36"/>
        <end position="74"/>
    </location>
</feature>
<name>D5X8R5_THEPJ</name>
<dbReference type="STRING" id="635013.TherJR_2096"/>
<feature type="signal peptide" evidence="1">
    <location>
        <begin position="1"/>
        <end position="23"/>
    </location>
</feature>
<evidence type="ECO:0000259" key="2">
    <source>
        <dbReference type="Pfam" id="PF09699"/>
    </source>
</evidence>
<dbReference type="RefSeq" id="WP_013120943.1">
    <property type="nucleotide sequence ID" value="NC_014152.1"/>
</dbReference>
<reference evidence="3 4" key="1">
    <citation type="submission" date="2010-05" db="EMBL/GenBank/DDBJ databases">
        <title>Complete sequence of Thermincola sp. JR.</title>
        <authorList>
            <consortium name="US DOE Joint Genome Institute"/>
            <person name="Lucas S."/>
            <person name="Copeland A."/>
            <person name="Lapidus A."/>
            <person name="Cheng J.-F."/>
            <person name="Bruce D."/>
            <person name="Goodwin L."/>
            <person name="Pitluck S."/>
            <person name="Chertkov O."/>
            <person name="Detter J.C."/>
            <person name="Han C."/>
            <person name="Tapia R."/>
            <person name="Land M."/>
            <person name="Hauser L."/>
            <person name="Kyrpides N."/>
            <person name="Mikhailova N."/>
            <person name="Hazen T.C."/>
            <person name="Woyke T."/>
        </authorList>
    </citation>
    <scope>NUCLEOTIDE SEQUENCE [LARGE SCALE GENOMIC DNA]</scope>
    <source>
        <strain evidence="3 4">JR</strain>
    </source>
</reference>
<dbReference type="HOGENOM" id="CLU_762759_0_0_9"/>
<dbReference type="EMBL" id="CP002028">
    <property type="protein sequence ID" value="ADG82941.1"/>
    <property type="molecule type" value="Genomic_DNA"/>
</dbReference>
<evidence type="ECO:0000313" key="4">
    <source>
        <dbReference type="Proteomes" id="UP000002377"/>
    </source>
</evidence>
<keyword evidence="1" id="KW-0732">Signal</keyword>
<feature type="chain" id="PRO_5003079994" description="Doubled CXXCH motif domain-containing protein" evidence="1">
    <location>
        <begin position="24"/>
        <end position="307"/>
    </location>
</feature>
<dbReference type="InterPro" id="IPR010177">
    <property type="entry name" value="Paired_CXXCH_1"/>
</dbReference>
<dbReference type="SUPFAM" id="SSF48695">
    <property type="entry name" value="Multiheme cytochromes"/>
    <property type="match status" value="2"/>
</dbReference>
<dbReference type="InterPro" id="IPR036280">
    <property type="entry name" value="Multihaem_cyt_sf"/>
</dbReference>
<organism evidence="3 4">
    <name type="scientific">Thermincola potens (strain JR)</name>
    <dbReference type="NCBI Taxonomy" id="635013"/>
    <lineage>
        <taxon>Bacteria</taxon>
        <taxon>Bacillati</taxon>
        <taxon>Bacillota</taxon>
        <taxon>Clostridia</taxon>
        <taxon>Eubacteriales</taxon>
        <taxon>Thermincolaceae</taxon>
        <taxon>Thermincola</taxon>
    </lineage>
</organism>
<feature type="domain" description="Doubled CXXCH motif" evidence="2">
    <location>
        <begin position="150"/>
        <end position="171"/>
    </location>
</feature>
<dbReference type="AlphaFoldDB" id="D5X8R5"/>
<dbReference type="OrthoDB" id="1792079at2"/>